<dbReference type="PROSITE" id="PS50110">
    <property type="entry name" value="RESPONSE_REGULATORY"/>
    <property type="match status" value="1"/>
</dbReference>
<evidence type="ECO:0000259" key="2">
    <source>
        <dbReference type="PROSITE" id="PS50110"/>
    </source>
</evidence>
<gene>
    <name evidence="3" type="ORF">GCM10007932_34720</name>
</gene>
<dbReference type="AlphaFoldDB" id="A0AAV5NU01"/>
<feature type="domain" description="Response regulatory" evidence="2">
    <location>
        <begin position="8"/>
        <end position="129"/>
    </location>
</feature>
<keyword evidence="4" id="KW-1185">Reference proteome</keyword>
<evidence type="ECO:0000313" key="3">
    <source>
        <dbReference type="EMBL" id="GLQ74111.1"/>
    </source>
</evidence>
<dbReference type="GO" id="GO:0000160">
    <property type="term" value="P:phosphorelay signal transduction system"/>
    <property type="evidence" value="ECO:0007669"/>
    <property type="project" value="InterPro"/>
</dbReference>
<accession>A0AAV5NU01</accession>
<name>A0AAV5NU01_9VIBR</name>
<dbReference type="EMBL" id="BSNX01000052">
    <property type="protein sequence ID" value="GLQ74111.1"/>
    <property type="molecule type" value="Genomic_DNA"/>
</dbReference>
<feature type="modified residue" description="4-aspartylphosphate" evidence="1">
    <location>
        <position position="60"/>
    </location>
</feature>
<protein>
    <recommendedName>
        <fullName evidence="2">Response regulatory domain-containing protein</fullName>
    </recommendedName>
</protein>
<dbReference type="InterPro" id="IPR052048">
    <property type="entry name" value="ST_Response_Regulator"/>
</dbReference>
<dbReference type="PANTHER" id="PTHR43228">
    <property type="entry name" value="TWO-COMPONENT RESPONSE REGULATOR"/>
    <property type="match status" value="1"/>
</dbReference>
<reference evidence="4" key="1">
    <citation type="journal article" date="2019" name="Int. J. Syst. Evol. Microbiol.">
        <title>The Global Catalogue of Microorganisms (GCM) 10K type strain sequencing project: providing services to taxonomists for standard genome sequencing and annotation.</title>
        <authorList>
            <consortium name="The Broad Institute Genomics Platform"/>
            <consortium name="The Broad Institute Genome Sequencing Center for Infectious Disease"/>
            <person name="Wu L."/>
            <person name="Ma J."/>
        </authorList>
    </citation>
    <scope>NUCLEOTIDE SEQUENCE [LARGE SCALE GENOMIC DNA]</scope>
    <source>
        <strain evidence="4">NBRC 15640</strain>
    </source>
</reference>
<keyword evidence="1" id="KW-0597">Phosphoprotein</keyword>
<dbReference type="RefSeq" id="WP_126610223.1">
    <property type="nucleotide sequence ID" value="NZ_AP025144.1"/>
</dbReference>
<dbReference type="InterPro" id="IPR011006">
    <property type="entry name" value="CheY-like_superfamily"/>
</dbReference>
<comment type="caution">
    <text evidence="3">The sequence shown here is derived from an EMBL/GenBank/DDBJ whole genome shotgun (WGS) entry which is preliminary data.</text>
</comment>
<dbReference type="PANTHER" id="PTHR43228:SF1">
    <property type="entry name" value="TWO-COMPONENT RESPONSE REGULATOR ARR22"/>
    <property type="match status" value="1"/>
</dbReference>
<proteinExistence type="predicted"/>
<sequence length="430" mass="48464">MNTIQNKKILVVDDCELIRNTSRIMILKIGFLAENIFMCSSANRALSLCKTHIFDVIIIDQNLGNGASGLEFLQALHLQELRSHDTIVIVATADNSVNVVQRFSSYNPNAYIIKPLRMDTLSTSIQSNLNLQKLSRNAIHAYQQAGLNGFMTALKSTSSSKKAIHVIEQFSHFSVVPLEHRLIVLKAFFKSHPTTKIGLIYAFLLLQKGEISQSESILHSLVQRADYRPTDYYPFKLALSMAKGEIKVSKELTNSILSGRNCDPSAISSLLWTSLIMPNLLCDNMLHRLKQRLGKNLWLDEEHKLLLCAQLAKNDWSKPKATWNSIPLPTNNRFSSTYEMLFTAWCESKSGSNTSHPINTLISSPLFEHSSLANLFLLDVLEQSPNDTELNKVHNRINLISKKVLCFFKRSVVMCATEKRSIETQSIQLA</sequence>
<dbReference type="InterPro" id="IPR001789">
    <property type="entry name" value="Sig_transdc_resp-reg_receiver"/>
</dbReference>
<organism evidence="3 4">
    <name type="scientific">Vibrio penaeicida</name>
    <dbReference type="NCBI Taxonomy" id="104609"/>
    <lineage>
        <taxon>Bacteria</taxon>
        <taxon>Pseudomonadati</taxon>
        <taxon>Pseudomonadota</taxon>
        <taxon>Gammaproteobacteria</taxon>
        <taxon>Vibrionales</taxon>
        <taxon>Vibrionaceae</taxon>
        <taxon>Vibrio</taxon>
    </lineage>
</organism>
<dbReference type="Proteomes" id="UP001156690">
    <property type="component" value="Unassembled WGS sequence"/>
</dbReference>
<dbReference type="Gene3D" id="3.40.50.2300">
    <property type="match status" value="1"/>
</dbReference>
<evidence type="ECO:0000313" key="4">
    <source>
        <dbReference type="Proteomes" id="UP001156690"/>
    </source>
</evidence>
<dbReference type="Pfam" id="PF00072">
    <property type="entry name" value="Response_reg"/>
    <property type="match status" value="1"/>
</dbReference>
<dbReference type="SMART" id="SM00448">
    <property type="entry name" value="REC"/>
    <property type="match status" value="1"/>
</dbReference>
<dbReference type="SUPFAM" id="SSF52172">
    <property type="entry name" value="CheY-like"/>
    <property type="match status" value="1"/>
</dbReference>
<evidence type="ECO:0000256" key="1">
    <source>
        <dbReference type="PROSITE-ProRule" id="PRU00169"/>
    </source>
</evidence>